<dbReference type="Pfam" id="PF19980">
    <property type="entry name" value="DUF6416"/>
    <property type="match status" value="1"/>
</dbReference>
<dbReference type="EMBL" id="FN554889">
    <property type="protein sequence ID" value="CBG71367.1"/>
    <property type="molecule type" value="Genomic_DNA"/>
</dbReference>
<reference evidence="1 2" key="1">
    <citation type="journal article" date="2010" name="Mol. Plant Microbe Interact.">
        <title>Streptomyces scabies 87-22 contains a coronafacic acid-like biosynthetic cluster that contributes to plant-microbe interactions.</title>
        <authorList>
            <person name="Bignell D.R."/>
            <person name="Seipke R.F."/>
            <person name="Huguet-Tapia J.C."/>
            <person name="Chambers A.H."/>
            <person name="Parry R.J."/>
            <person name="Loria R."/>
        </authorList>
    </citation>
    <scope>NUCLEOTIDE SEQUENCE [LARGE SCALE GENOMIC DNA]</scope>
    <source>
        <strain evidence="1 2">87.22</strain>
    </source>
</reference>
<gene>
    <name evidence="1" type="ordered locus">SCAB_42971</name>
</gene>
<dbReference type="HOGENOM" id="CLU_2221814_0_0_11"/>
<dbReference type="InterPro" id="IPR046301">
    <property type="entry name" value="DUF6416"/>
</dbReference>
<name>C9Z5L3_STRSW</name>
<dbReference type="GeneID" id="24310866"/>
<dbReference type="AlphaFoldDB" id="C9Z5L3"/>
<protein>
    <submittedName>
        <fullName evidence="1">Uncharacterized protein</fullName>
    </submittedName>
</protein>
<sequence>MERAGKFLAELAPQARQMFEYLLRNPGRKIHCTELVDMALGGPNEDAPAQRVAGVMRGMHKAHSNSGRRLPFYWWEAPEGSAGATYAVRPSVAAVFLAAILGTADK</sequence>
<dbReference type="eggNOG" id="ENOG5031YWE">
    <property type="taxonomic scope" value="Bacteria"/>
</dbReference>
<dbReference type="KEGG" id="scb:SCAB_42971"/>
<evidence type="ECO:0000313" key="1">
    <source>
        <dbReference type="EMBL" id="CBG71367.1"/>
    </source>
</evidence>
<accession>C9Z5L3</accession>
<evidence type="ECO:0000313" key="2">
    <source>
        <dbReference type="Proteomes" id="UP000001444"/>
    </source>
</evidence>
<proteinExistence type="predicted"/>
<dbReference type="RefSeq" id="WP_013001979.1">
    <property type="nucleotide sequence ID" value="NC_013929.1"/>
</dbReference>
<dbReference type="Proteomes" id="UP000001444">
    <property type="component" value="Chromosome"/>
</dbReference>
<keyword evidence="2" id="KW-1185">Reference proteome</keyword>
<organism evidence="1 2">
    <name type="scientific">Streptomyces scabiei (strain 87.22)</name>
    <dbReference type="NCBI Taxonomy" id="680198"/>
    <lineage>
        <taxon>Bacteria</taxon>
        <taxon>Bacillati</taxon>
        <taxon>Actinomycetota</taxon>
        <taxon>Actinomycetes</taxon>
        <taxon>Kitasatosporales</taxon>
        <taxon>Streptomycetaceae</taxon>
        <taxon>Streptomyces</taxon>
    </lineage>
</organism>